<organism evidence="2">
    <name type="scientific">Nonomuraea gerenzanensis</name>
    <dbReference type="NCBI Taxonomy" id="93944"/>
    <lineage>
        <taxon>Bacteria</taxon>
        <taxon>Bacillati</taxon>
        <taxon>Actinomycetota</taxon>
        <taxon>Actinomycetes</taxon>
        <taxon>Streptosporangiales</taxon>
        <taxon>Streptosporangiaceae</taxon>
        <taxon>Nonomuraea</taxon>
    </lineage>
</organism>
<reference evidence="2" key="1">
    <citation type="submission" date="2016-04" db="EMBL/GenBank/DDBJ databases">
        <authorList>
            <person name="Evans L.H."/>
            <person name="Alamgir A."/>
            <person name="Owens N."/>
            <person name="Weber N.D."/>
            <person name="Virtaneva K."/>
            <person name="Barbian K."/>
            <person name="Babar A."/>
            <person name="Rosenke K."/>
        </authorList>
    </citation>
    <scope>NUCLEOTIDE SEQUENCE</scope>
    <source>
        <strain evidence="2">Nono1</strain>
    </source>
</reference>
<dbReference type="EMBL" id="LT559118">
    <property type="protein sequence ID" value="SBO98536.1"/>
    <property type="molecule type" value="Genomic_DNA"/>
</dbReference>
<dbReference type="RefSeq" id="WP_225267298.1">
    <property type="nucleotide sequence ID" value="NZ_CP084058.1"/>
</dbReference>
<dbReference type="InterPro" id="IPR025334">
    <property type="entry name" value="DUF4240"/>
</dbReference>
<feature type="domain" description="DUF4240" evidence="1">
    <location>
        <begin position="1"/>
        <end position="124"/>
    </location>
</feature>
<evidence type="ECO:0000259" key="1">
    <source>
        <dbReference type="Pfam" id="PF14024"/>
    </source>
</evidence>
<dbReference type="AlphaFoldDB" id="A0A1M4EIB0"/>
<name>A0A1M4EIB0_9ACTN</name>
<proteinExistence type="predicted"/>
<gene>
    <name evidence="2" type="ORF">BN4615_P8052</name>
</gene>
<accession>A0A1M4EIB0</accession>
<dbReference type="Pfam" id="PF14024">
    <property type="entry name" value="DUF4240"/>
    <property type="match status" value="1"/>
</dbReference>
<sequence length="199" mass="22126">MDLEPFWELVERARADAGGDALGQIELLVEWLSRTSAARVREFGAQWEQAMDALYTWELWGAGAIMLDFCSDDGFEYFRAWLVCHGRRVAEVAATDPDRLAELELAFVDGDATLEEALGVAHRAHTAITGDEEAWWEEDDDIGVGFSGPAGEPWPTTVEGFAARWPRLWRAYGPRAWLAPPCHGDPADGLLNIARPPTR</sequence>
<evidence type="ECO:0000313" key="2">
    <source>
        <dbReference type="EMBL" id="SBO98536.1"/>
    </source>
</evidence>
<protein>
    <recommendedName>
        <fullName evidence="1">DUF4240 domain-containing protein</fullName>
    </recommendedName>
</protein>